<dbReference type="PIRSF" id="PIRSF018266">
    <property type="entry name" value="FecR"/>
    <property type="match status" value="1"/>
</dbReference>
<dbReference type="OrthoDB" id="636724at2"/>
<dbReference type="RefSeq" id="WP_113944033.1">
    <property type="nucleotide sequence ID" value="NZ_JBHEEG010000008.1"/>
</dbReference>
<dbReference type="EMBL" id="QNRH01000003">
    <property type="protein sequence ID" value="RBO95471.1"/>
    <property type="molecule type" value="Genomic_DNA"/>
</dbReference>
<dbReference type="InterPro" id="IPR032623">
    <property type="entry name" value="FecR_N"/>
</dbReference>
<dbReference type="InterPro" id="IPR012373">
    <property type="entry name" value="Ferrdict_sens_TM"/>
</dbReference>
<dbReference type="GO" id="GO:0016989">
    <property type="term" value="F:sigma factor antagonist activity"/>
    <property type="evidence" value="ECO:0007669"/>
    <property type="project" value="TreeGrafter"/>
</dbReference>
<evidence type="ECO:0000313" key="4">
    <source>
        <dbReference type="Proteomes" id="UP000252893"/>
    </source>
</evidence>
<sequence length="318" mass="35061">MSHNHLPSEEQREAAALWFAKRTGSALSPVEELEFETWLNENRLNRLAWDEMRVLWAHLEQPAERIAQATPPRSGLTQYFSRWHSWLKLTGGLVATTLIVLIINPHFINDIQADIVSGREIVTPVILPDGSRVQLAANTAIAFEFNQRQRHVRLLRGEAFFEVTPGSAPDFSIDIDGDTVRVIGTHFNVDRIADKTTVLVSEGIVSVQGAQDTAPEKITQGQEITLASGTAGAIRSGNIDSSMAWMSGRLVVDQTPVGDVIATLARHTSAKLYVRGKLKEQMISGTFSLEDIDGSLETIAAALNAKINRNIPFLTILY</sequence>
<dbReference type="PANTHER" id="PTHR30273">
    <property type="entry name" value="PERIPLASMIC SIGNAL SENSOR AND SIGMA FACTOR ACTIVATOR FECR-RELATED"/>
    <property type="match status" value="1"/>
</dbReference>
<proteinExistence type="predicted"/>
<dbReference type="AlphaFoldDB" id="A0A366DZD6"/>
<gene>
    <name evidence="3" type="ORF">DFR47_10334</name>
</gene>
<protein>
    <submittedName>
        <fullName evidence="3">FecR family protein</fullName>
    </submittedName>
</protein>
<dbReference type="InterPro" id="IPR006860">
    <property type="entry name" value="FecR"/>
</dbReference>
<dbReference type="Pfam" id="PF16220">
    <property type="entry name" value="DUF4880"/>
    <property type="match status" value="1"/>
</dbReference>
<keyword evidence="4" id="KW-1185">Reference proteome</keyword>
<name>A0A366DZD6_9HYPH</name>
<feature type="domain" description="FecR protein" evidence="1">
    <location>
        <begin position="125"/>
        <end position="205"/>
    </location>
</feature>
<dbReference type="PANTHER" id="PTHR30273:SF2">
    <property type="entry name" value="PROTEIN FECR"/>
    <property type="match status" value="1"/>
</dbReference>
<evidence type="ECO:0000259" key="1">
    <source>
        <dbReference type="Pfam" id="PF04773"/>
    </source>
</evidence>
<evidence type="ECO:0000313" key="3">
    <source>
        <dbReference type="EMBL" id="RBO95471.1"/>
    </source>
</evidence>
<accession>A0A366DZD6</accession>
<reference evidence="3 4" key="1">
    <citation type="submission" date="2018-06" db="EMBL/GenBank/DDBJ databases">
        <title>Genomic Encyclopedia of Type Strains, Phase IV (KMG-IV): sequencing the most valuable type-strain genomes for metagenomic binning, comparative biology and taxonomic classification.</title>
        <authorList>
            <person name="Goeker M."/>
        </authorList>
    </citation>
    <scope>NUCLEOTIDE SEQUENCE [LARGE SCALE GENOMIC DNA]</scope>
    <source>
        <strain evidence="3 4">DSM 25619</strain>
    </source>
</reference>
<dbReference type="Gene3D" id="2.60.120.1440">
    <property type="match status" value="1"/>
</dbReference>
<feature type="domain" description="FecR N-terminal" evidence="2">
    <location>
        <begin position="13"/>
        <end position="53"/>
    </location>
</feature>
<comment type="caution">
    <text evidence="3">The sequence shown here is derived from an EMBL/GenBank/DDBJ whole genome shotgun (WGS) entry which is preliminary data.</text>
</comment>
<evidence type="ECO:0000259" key="2">
    <source>
        <dbReference type="Pfam" id="PF16220"/>
    </source>
</evidence>
<organism evidence="3 4">
    <name type="scientific">Pseudochrobactrum asaccharolyticum</name>
    <dbReference type="NCBI Taxonomy" id="354351"/>
    <lineage>
        <taxon>Bacteria</taxon>
        <taxon>Pseudomonadati</taxon>
        <taxon>Pseudomonadota</taxon>
        <taxon>Alphaproteobacteria</taxon>
        <taxon>Hyphomicrobiales</taxon>
        <taxon>Brucellaceae</taxon>
        <taxon>Pseudochrobactrum</taxon>
    </lineage>
</organism>
<dbReference type="Pfam" id="PF04773">
    <property type="entry name" value="FecR"/>
    <property type="match status" value="1"/>
</dbReference>
<dbReference type="Gene3D" id="3.55.50.30">
    <property type="match status" value="1"/>
</dbReference>
<dbReference type="Proteomes" id="UP000252893">
    <property type="component" value="Unassembled WGS sequence"/>
</dbReference>